<dbReference type="InterPro" id="IPR001597">
    <property type="entry name" value="ArAA_b-elim_lyase/Thr_aldolase"/>
</dbReference>
<evidence type="ECO:0000256" key="5">
    <source>
        <dbReference type="SAM" id="MobiDB-lite"/>
    </source>
</evidence>
<evidence type="ECO:0000256" key="2">
    <source>
        <dbReference type="ARBA" id="ARBA00006966"/>
    </source>
</evidence>
<dbReference type="Pfam" id="PF01212">
    <property type="entry name" value="Beta_elim_lyase"/>
    <property type="match status" value="1"/>
</dbReference>
<dbReference type="InterPro" id="IPR036770">
    <property type="entry name" value="Ankyrin_rpt-contain_sf"/>
</dbReference>
<evidence type="ECO:0000256" key="3">
    <source>
        <dbReference type="ARBA" id="ARBA00022898"/>
    </source>
</evidence>
<dbReference type="InterPro" id="IPR015422">
    <property type="entry name" value="PyrdxlP-dep_Trfase_small"/>
</dbReference>
<proteinExistence type="inferred from homology"/>
<dbReference type="EMBL" id="QEAP01000021">
    <property type="protein sequence ID" value="TPX77439.1"/>
    <property type="molecule type" value="Genomic_DNA"/>
</dbReference>
<gene>
    <name evidence="7" type="ORF">CcCBS67573_g01312</name>
</gene>
<dbReference type="GO" id="GO:0008732">
    <property type="term" value="F:L-allo-threonine aldolase activity"/>
    <property type="evidence" value="ECO:0007669"/>
    <property type="project" value="TreeGrafter"/>
</dbReference>
<dbReference type="Gene3D" id="1.25.40.20">
    <property type="entry name" value="Ankyrin repeat-containing domain"/>
    <property type="match status" value="1"/>
</dbReference>
<dbReference type="AlphaFoldDB" id="A0A507FM10"/>
<sequence>MTSGSAPVAAGATSMYAGSGKNMTATAVIADLRSDTVTTPTPEMRRVMAEAIVGDDVYQEDATIQELESLGATLSGHEAALFCATGTMTNQIGIRTLLVAPPYSILADARSHIFNYEASGVAHHSQALIIPVPPAPGFSHLTVEEIEKRMIIDDDIHHAPTRVICLENTLGGEIFPLSELEKISEMAKKHGIKMHLDGARLWNASAATGVDMKTYCQLFDTVSLCLSKGLGAPIGSLLVGSHATIKRARHFRKMFGGGWRQGGILAAAGIHVIKHHFPRLNEDHATAKLLAEKLTSYGFKVTRKVETNMIWFDSSSVGVTGDELQAALASKGVRVFGGSGREQRWVVHHQVTGECVEAVGEALANLFEQRNLNDETSKEETQSSENTDMEFRKPQRTLGSSRVPAFGGLAADFDPPANQWILDASSASISNILHMKFFLTTYAEDEDQFYYEILDEQPNDLPLPYAASMLRSCFTDYSYGNDLLLDSSLYFSVSKHAGEKIVSFLEDFLDTDARAHMLEWMVAWAGISKQTVMDILRNDKDVPVPRRFMYTAAKNGWTDVGQLLLNRGFKVMPKAGGVLAPVGVLADDSILTHAVRHGQNEMVALLVQDKQVNMSNHINSLYCLSKSLDIAETLFLAPRVKNGEFLLSIARGDVDAVTKHLDSSANFNHANPNKSCLSVAIHFDQPDVLTVLMQDKRLLLTDSHHQNLLRDSAVGQSWKVFRKLIGHPQSNPFQKKWDLYKLLCSGDTYEEDRLEAFKAFVSREDVKKCMDCARWGVPLQLACEIGAKNLFEYVLAEAGDTVDINRSAVVGAAIKRASTRQSGVQILKTLARRKLFRPLDTEGTGQLVSALRAPTSPLAEYILSKDQRFFSPAYLQRAFNDACKSKVKSPVETLSQLPGIQVSPSQSEVVDSLKK</sequence>
<feature type="compositionally biased region" description="Basic and acidic residues" evidence="5">
    <location>
        <begin position="371"/>
        <end position="381"/>
    </location>
</feature>
<dbReference type="GO" id="GO:0006567">
    <property type="term" value="P:L-threonine catabolic process"/>
    <property type="evidence" value="ECO:0007669"/>
    <property type="project" value="TreeGrafter"/>
</dbReference>
<dbReference type="Proteomes" id="UP000320333">
    <property type="component" value="Unassembled WGS sequence"/>
</dbReference>
<dbReference type="InterPro" id="IPR023603">
    <property type="entry name" value="Low_specificity_L-TA-like"/>
</dbReference>
<dbReference type="Gene3D" id="3.90.1150.10">
    <property type="entry name" value="Aspartate Aminotransferase, domain 1"/>
    <property type="match status" value="1"/>
</dbReference>
<organism evidence="7 8">
    <name type="scientific">Chytriomyces confervae</name>
    <dbReference type="NCBI Taxonomy" id="246404"/>
    <lineage>
        <taxon>Eukaryota</taxon>
        <taxon>Fungi</taxon>
        <taxon>Fungi incertae sedis</taxon>
        <taxon>Chytridiomycota</taxon>
        <taxon>Chytridiomycota incertae sedis</taxon>
        <taxon>Chytridiomycetes</taxon>
        <taxon>Chytridiales</taxon>
        <taxon>Chytriomycetaceae</taxon>
        <taxon>Chytriomyces</taxon>
    </lineage>
</organism>
<accession>A0A507FM10</accession>
<dbReference type="InterPro" id="IPR015424">
    <property type="entry name" value="PyrdxlP-dep_Trfase"/>
</dbReference>
<dbReference type="STRING" id="246404.A0A507FM10"/>
<protein>
    <recommendedName>
        <fullName evidence="6">Aromatic amino acid beta-eliminating lyase/threonine aldolase domain-containing protein</fullName>
    </recommendedName>
</protein>
<comment type="similarity">
    <text evidence="2">Belongs to the threonine aldolase family.</text>
</comment>
<dbReference type="SUPFAM" id="SSF53383">
    <property type="entry name" value="PLP-dependent transferases"/>
    <property type="match status" value="1"/>
</dbReference>
<dbReference type="CDD" id="cd06502">
    <property type="entry name" value="TA_like"/>
    <property type="match status" value="1"/>
</dbReference>
<keyword evidence="4" id="KW-0456">Lyase</keyword>
<keyword evidence="8" id="KW-1185">Reference proteome</keyword>
<evidence type="ECO:0000313" key="8">
    <source>
        <dbReference type="Proteomes" id="UP000320333"/>
    </source>
</evidence>
<feature type="region of interest" description="Disordered" evidence="5">
    <location>
        <begin position="370"/>
        <end position="394"/>
    </location>
</feature>
<dbReference type="InterPro" id="IPR015421">
    <property type="entry name" value="PyrdxlP-dep_Trfase_major"/>
</dbReference>
<reference evidence="7 8" key="1">
    <citation type="journal article" date="2019" name="Sci. Rep.">
        <title>Comparative genomics of chytrid fungi reveal insights into the obligate biotrophic and pathogenic lifestyle of Synchytrium endobioticum.</title>
        <authorList>
            <person name="van de Vossenberg B.T.L.H."/>
            <person name="Warris S."/>
            <person name="Nguyen H.D.T."/>
            <person name="van Gent-Pelzer M.P.E."/>
            <person name="Joly D.L."/>
            <person name="van de Geest H.C."/>
            <person name="Bonants P.J.M."/>
            <person name="Smith D.S."/>
            <person name="Levesque C.A."/>
            <person name="van der Lee T.A.J."/>
        </authorList>
    </citation>
    <scope>NUCLEOTIDE SEQUENCE [LARGE SCALE GENOMIC DNA]</scope>
    <source>
        <strain evidence="7 8">CBS 675.73</strain>
    </source>
</reference>
<evidence type="ECO:0000313" key="7">
    <source>
        <dbReference type="EMBL" id="TPX77439.1"/>
    </source>
</evidence>
<dbReference type="FunFam" id="3.40.640.10:FF:000030">
    <property type="entry name" value="Low-specificity L-threonine aldolase"/>
    <property type="match status" value="1"/>
</dbReference>
<name>A0A507FM10_9FUNG</name>
<dbReference type="PANTHER" id="PTHR48097:SF9">
    <property type="entry name" value="L-THREONINE ALDOLASE"/>
    <property type="match status" value="1"/>
</dbReference>
<evidence type="ECO:0000259" key="6">
    <source>
        <dbReference type="Pfam" id="PF01212"/>
    </source>
</evidence>
<evidence type="ECO:0000256" key="1">
    <source>
        <dbReference type="ARBA" id="ARBA00001933"/>
    </source>
</evidence>
<dbReference type="SUPFAM" id="SSF48403">
    <property type="entry name" value="Ankyrin repeat"/>
    <property type="match status" value="1"/>
</dbReference>
<dbReference type="OrthoDB" id="10261951at2759"/>
<comment type="caution">
    <text evidence="7">The sequence shown here is derived from an EMBL/GenBank/DDBJ whole genome shotgun (WGS) entry which is preliminary data.</text>
</comment>
<evidence type="ECO:0000256" key="4">
    <source>
        <dbReference type="ARBA" id="ARBA00023239"/>
    </source>
</evidence>
<dbReference type="Gene3D" id="3.40.640.10">
    <property type="entry name" value="Type I PLP-dependent aspartate aminotransferase-like (Major domain)"/>
    <property type="match status" value="1"/>
</dbReference>
<dbReference type="GO" id="GO:0006545">
    <property type="term" value="P:glycine biosynthetic process"/>
    <property type="evidence" value="ECO:0007669"/>
    <property type="project" value="TreeGrafter"/>
</dbReference>
<dbReference type="PANTHER" id="PTHR48097">
    <property type="entry name" value="L-THREONINE ALDOLASE-RELATED"/>
    <property type="match status" value="1"/>
</dbReference>
<comment type="cofactor">
    <cofactor evidence="1">
        <name>pyridoxal 5'-phosphate</name>
        <dbReference type="ChEBI" id="CHEBI:597326"/>
    </cofactor>
</comment>
<dbReference type="NCBIfam" id="NF041359">
    <property type="entry name" value="GntG_guanitoxin"/>
    <property type="match status" value="1"/>
</dbReference>
<dbReference type="GO" id="GO:0005829">
    <property type="term" value="C:cytosol"/>
    <property type="evidence" value="ECO:0007669"/>
    <property type="project" value="TreeGrafter"/>
</dbReference>
<keyword evidence="3" id="KW-0663">Pyridoxal phosphate</keyword>
<feature type="domain" description="Aromatic amino acid beta-eliminating lyase/threonine aldolase" evidence="6">
    <location>
        <begin position="31"/>
        <end position="310"/>
    </location>
</feature>